<reference evidence="2 3" key="1">
    <citation type="submission" date="2020-06" db="EMBL/GenBank/DDBJ databases">
        <title>Actinokineospora xiongansis sp. nov., isolated from soil of Baiyangdian.</title>
        <authorList>
            <person name="Zhang X."/>
        </authorList>
    </citation>
    <scope>NUCLEOTIDE SEQUENCE [LARGE SCALE GENOMIC DNA]</scope>
    <source>
        <strain evidence="2 3">HBU206404</strain>
    </source>
</reference>
<name>A0ABR7L0K0_9PSEU</name>
<dbReference type="CDD" id="cd07067">
    <property type="entry name" value="HP_PGM_like"/>
    <property type="match status" value="1"/>
</dbReference>
<feature type="region of interest" description="Disordered" evidence="1">
    <location>
        <begin position="211"/>
        <end position="233"/>
    </location>
</feature>
<dbReference type="InterPro" id="IPR013078">
    <property type="entry name" value="His_Pase_superF_clade-1"/>
</dbReference>
<dbReference type="SUPFAM" id="SSF53254">
    <property type="entry name" value="Phosphoglycerate mutase-like"/>
    <property type="match status" value="1"/>
</dbReference>
<comment type="caution">
    <text evidence="2">The sequence shown here is derived from an EMBL/GenBank/DDBJ whole genome shotgun (WGS) entry which is preliminary data.</text>
</comment>
<dbReference type="PANTHER" id="PTHR48100">
    <property type="entry name" value="BROAD-SPECIFICITY PHOSPHATASE YOR283W-RELATED"/>
    <property type="match status" value="1"/>
</dbReference>
<dbReference type="InterPro" id="IPR050275">
    <property type="entry name" value="PGM_Phosphatase"/>
</dbReference>
<accession>A0ABR7L0K0</accession>
<sequence>MATVVLLRHARSTANGSGVLAGRSEGVHLDDTGRAQADGLVARLADVPLRAIVSSPLTRCAETVAPLAADRGLVPVTEDALAEVDYGSWTGRALKDLFSEPLWKVVQQHPSAAVFPGGEGLAAVQSRAVAAVRAHDAKITAEHGDHAVWLLCSHGDVIKAILADALAQHLDSFQRIIVDPSSVSVVRYTETRPFVLRMNDLGNALAGVVPPEPKPEEDAVASGDAVVGGSTGA</sequence>
<dbReference type="SMART" id="SM00855">
    <property type="entry name" value="PGAM"/>
    <property type="match status" value="1"/>
</dbReference>
<keyword evidence="3" id="KW-1185">Reference proteome</keyword>
<evidence type="ECO:0000256" key="1">
    <source>
        <dbReference type="SAM" id="MobiDB-lite"/>
    </source>
</evidence>
<dbReference type="Pfam" id="PF00300">
    <property type="entry name" value="His_Phos_1"/>
    <property type="match status" value="1"/>
</dbReference>
<dbReference type="PANTHER" id="PTHR48100:SF2">
    <property type="entry name" value="CONSERVED PROTEIN"/>
    <property type="match status" value="1"/>
</dbReference>
<dbReference type="Proteomes" id="UP000734823">
    <property type="component" value="Unassembled WGS sequence"/>
</dbReference>
<dbReference type="InterPro" id="IPR022492">
    <property type="entry name" value="Phosphomutase_MSMEG4193_put"/>
</dbReference>
<dbReference type="InterPro" id="IPR029033">
    <property type="entry name" value="His_PPase_superfam"/>
</dbReference>
<dbReference type="NCBIfam" id="TIGR03848">
    <property type="entry name" value="MSMEG_4193"/>
    <property type="match status" value="1"/>
</dbReference>
<proteinExistence type="predicted"/>
<evidence type="ECO:0000313" key="3">
    <source>
        <dbReference type="Proteomes" id="UP000734823"/>
    </source>
</evidence>
<organism evidence="2 3">
    <name type="scientific">Actinokineospora xionganensis</name>
    <dbReference type="NCBI Taxonomy" id="2684470"/>
    <lineage>
        <taxon>Bacteria</taxon>
        <taxon>Bacillati</taxon>
        <taxon>Actinomycetota</taxon>
        <taxon>Actinomycetes</taxon>
        <taxon>Pseudonocardiales</taxon>
        <taxon>Pseudonocardiaceae</taxon>
        <taxon>Actinokineospora</taxon>
    </lineage>
</organism>
<dbReference type="RefSeq" id="WP_187218090.1">
    <property type="nucleotide sequence ID" value="NZ_JABVED010000001.1"/>
</dbReference>
<dbReference type="Gene3D" id="3.40.50.1240">
    <property type="entry name" value="Phosphoglycerate mutase-like"/>
    <property type="match status" value="1"/>
</dbReference>
<gene>
    <name evidence="2" type="ORF">GPZ80_02535</name>
</gene>
<protein>
    <submittedName>
        <fullName evidence="2">MSMEG_4193 family putative phosphomutase</fullName>
    </submittedName>
</protein>
<evidence type="ECO:0000313" key="2">
    <source>
        <dbReference type="EMBL" id="MBC6446048.1"/>
    </source>
</evidence>
<dbReference type="EMBL" id="JABVED010000001">
    <property type="protein sequence ID" value="MBC6446048.1"/>
    <property type="molecule type" value="Genomic_DNA"/>
</dbReference>